<dbReference type="Proteomes" id="UP000009131">
    <property type="component" value="Unassembled WGS sequence"/>
</dbReference>
<sequence>MSSPVPDLEAHMSHVADQTIALRASDFGGDAVLQHLMTQLNTKGIVRKPIDVPDLTPTASQKLAEILQAVLDNRSIEQAHQEATAVRYQELLRNSQTLERALSDLEKQLLTSQQAAARAQNQLAQARRECELETKRSKSARDEALKVRSASELLKAQLAQEQRNRQATAIRPAAQTDATYQSLDRQLKQSEEARTEHAQSEHILRAQLLALEDDMKRILAQANVEPAILRTSQAASKDEKSKQSVQSAAYLSTLLFQIRDHAAERFEDASDRYRAAEAEILQVKRQNDSALIACQSKIASLNAQIDERESDRADMAELLARLQGNLTSCRISADRDLAEARTEADSLRKAQITALEEQLETAEAELARLNARISMLESQTARLQQSQQSETRQNFAVTSGTQGTTGHADADEQERQPSERFASRRLAAGRSTILAMSDLPSPAKRTRTRPLDDTAPRTALQAHDNLPRESSNSSDAKVKKSSRPGRKTGDRKPAKSVRISEQSASKRPRM</sequence>
<dbReference type="InParanoid" id="G7E6E7"/>
<reference evidence="3 4" key="2">
    <citation type="journal article" date="2012" name="Open Biol.">
        <title>Characteristics of nucleosomes and linker DNA regions on the genome of the basidiomycete Mixia osmundae revealed by mono- and dinucleosome mapping.</title>
        <authorList>
            <person name="Nishida H."/>
            <person name="Kondo S."/>
            <person name="Matsumoto T."/>
            <person name="Suzuki Y."/>
            <person name="Yoshikawa H."/>
            <person name="Taylor T.D."/>
            <person name="Sugiyama J."/>
        </authorList>
    </citation>
    <scope>NUCLEOTIDE SEQUENCE [LARGE SCALE GENOMIC DNA]</scope>
    <source>
        <strain evidence="4">CBS 9802 / IAM 14324 / JCM 22182 / KY 12970</strain>
    </source>
</reference>
<feature type="compositionally biased region" description="Polar residues" evidence="2">
    <location>
        <begin position="380"/>
        <end position="405"/>
    </location>
</feature>
<feature type="coiled-coil region" evidence="1">
    <location>
        <begin position="259"/>
        <end position="286"/>
    </location>
</feature>
<evidence type="ECO:0000256" key="2">
    <source>
        <dbReference type="SAM" id="MobiDB-lite"/>
    </source>
</evidence>
<dbReference type="EMBL" id="BABT02000152">
    <property type="protein sequence ID" value="GAA98407.1"/>
    <property type="molecule type" value="Genomic_DNA"/>
</dbReference>
<feature type="compositionally biased region" description="Basic and acidic residues" evidence="2">
    <location>
        <begin position="408"/>
        <end position="422"/>
    </location>
</feature>
<evidence type="ECO:0000313" key="4">
    <source>
        <dbReference type="Proteomes" id="UP000009131"/>
    </source>
</evidence>
<comment type="caution">
    <text evidence="3">The sequence shown here is derived from an EMBL/GenBank/DDBJ whole genome shotgun (WGS) entry which is preliminary data.</text>
</comment>
<dbReference type="HOGENOM" id="CLU_534273_0_0_1"/>
<evidence type="ECO:0000313" key="3">
    <source>
        <dbReference type="EMBL" id="GAA98407.1"/>
    </source>
</evidence>
<organism evidence="3 4">
    <name type="scientific">Mixia osmundae (strain CBS 9802 / IAM 14324 / JCM 22182 / KY 12970)</name>
    <dbReference type="NCBI Taxonomy" id="764103"/>
    <lineage>
        <taxon>Eukaryota</taxon>
        <taxon>Fungi</taxon>
        <taxon>Dikarya</taxon>
        <taxon>Basidiomycota</taxon>
        <taxon>Pucciniomycotina</taxon>
        <taxon>Mixiomycetes</taxon>
        <taxon>Mixiales</taxon>
        <taxon>Mixiaceae</taxon>
        <taxon>Mixia</taxon>
    </lineage>
</organism>
<dbReference type="Gene3D" id="1.10.287.1490">
    <property type="match status" value="1"/>
</dbReference>
<gene>
    <name evidence="3" type="primary">Mo05093</name>
    <name evidence="3" type="ORF">E5Q_05093</name>
</gene>
<accession>G7E6E7</accession>
<keyword evidence="1" id="KW-0175">Coiled coil</keyword>
<name>G7E6E7_MIXOS</name>
<protein>
    <submittedName>
        <fullName evidence="3">Uncharacterized protein</fullName>
    </submittedName>
</protein>
<dbReference type="AlphaFoldDB" id="G7E6E7"/>
<dbReference type="RefSeq" id="XP_014568990.1">
    <property type="nucleotide sequence ID" value="XM_014713504.1"/>
</dbReference>
<feature type="region of interest" description="Disordered" evidence="2">
    <location>
        <begin position="164"/>
        <end position="199"/>
    </location>
</feature>
<keyword evidence="4" id="KW-1185">Reference proteome</keyword>
<feature type="region of interest" description="Disordered" evidence="2">
    <location>
        <begin position="380"/>
        <end position="510"/>
    </location>
</feature>
<feature type="compositionally biased region" description="Basic and acidic residues" evidence="2">
    <location>
        <begin position="185"/>
        <end position="199"/>
    </location>
</feature>
<evidence type="ECO:0000256" key="1">
    <source>
        <dbReference type="SAM" id="Coils"/>
    </source>
</evidence>
<feature type="compositionally biased region" description="Polar residues" evidence="2">
    <location>
        <begin position="499"/>
        <end position="510"/>
    </location>
</feature>
<feature type="coiled-coil region" evidence="1">
    <location>
        <begin position="88"/>
        <end position="143"/>
    </location>
</feature>
<proteinExistence type="predicted"/>
<reference evidence="3 4" key="1">
    <citation type="journal article" date="2011" name="J. Gen. Appl. Microbiol.">
        <title>Draft genome sequencing of the enigmatic basidiomycete Mixia osmundae.</title>
        <authorList>
            <person name="Nishida H."/>
            <person name="Nagatsuka Y."/>
            <person name="Sugiyama J."/>
        </authorList>
    </citation>
    <scope>NUCLEOTIDE SEQUENCE [LARGE SCALE GENOMIC DNA]</scope>
    <source>
        <strain evidence="4">CBS 9802 / IAM 14324 / JCM 22182 / KY 12970</strain>
    </source>
</reference>